<evidence type="ECO:0000313" key="2">
    <source>
        <dbReference type="Proteomes" id="UP000805704"/>
    </source>
</evidence>
<name>A0ACB7EZ13_NIBAL</name>
<proteinExistence type="predicted"/>
<accession>A0ACB7EZ13</accession>
<sequence length="141" mass="16733">MTVEELVWLYFNLGLHYKDIAALLASRHSHVVSERHLKRILKLCSLFRRKGYVTLDHIVDFIHEQLQTSAQLCGYRWLYTKCKDNGIHVKKEEVRLILKELDPRGVELRGRRRLHRRSYFAKGPNYIWHLDSYAFPGKLSG</sequence>
<reference evidence="1" key="1">
    <citation type="submission" date="2020-04" db="EMBL/GenBank/DDBJ databases">
        <title>A chromosome-scale assembly and high-density genetic map of the yellow drum (Nibea albiflora) genome.</title>
        <authorList>
            <person name="Xu D."/>
            <person name="Zhang W."/>
            <person name="Chen R."/>
            <person name="Tan P."/>
            <person name="Wang L."/>
            <person name="Song H."/>
            <person name="Tian L."/>
            <person name="Zhu Q."/>
            <person name="Wang B."/>
        </authorList>
    </citation>
    <scope>NUCLEOTIDE SEQUENCE</scope>
    <source>
        <strain evidence="1">ZJHYS-2018</strain>
    </source>
</reference>
<gene>
    <name evidence="1" type="ORF">GBF38_012638</name>
</gene>
<comment type="caution">
    <text evidence="1">The sequence shown here is derived from an EMBL/GenBank/DDBJ whole genome shotgun (WGS) entry which is preliminary data.</text>
</comment>
<keyword evidence="2" id="KW-1185">Reference proteome</keyword>
<protein>
    <submittedName>
        <fullName evidence="1">Uncharacterized protein</fullName>
    </submittedName>
</protein>
<evidence type="ECO:0000313" key="1">
    <source>
        <dbReference type="EMBL" id="KAG8007301.1"/>
    </source>
</evidence>
<dbReference type="EMBL" id="CM024790">
    <property type="protein sequence ID" value="KAG8007301.1"/>
    <property type="molecule type" value="Genomic_DNA"/>
</dbReference>
<dbReference type="Proteomes" id="UP000805704">
    <property type="component" value="Chromosome 2"/>
</dbReference>
<organism evidence="1 2">
    <name type="scientific">Nibea albiflora</name>
    <name type="common">Yellow drum</name>
    <name type="synonym">Corvina albiflora</name>
    <dbReference type="NCBI Taxonomy" id="240163"/>
    <lineage>
        <taxon>Eukaryota</taxon>
        <taxon>Metazoa</taxon>
        <taxon>Chordata</taxon>
        <taxon>Craniata</taxon>
        <taxon>Vertebrata</taxon>
        <taxon>Euteleostomi</taxon>
        <taxon>Actinopterygii</taxon>
        <taxon>Neopterygii</taxon>
        <taxon>Teleostei</taxon>
        <taxon>Neoteleostei</taxon>
        <taxon>Acanthomorphata</taxon>
        <taxon>Eupercaria</taxon>
        <taxon>Sciaenidae</taxon>
        <taxon>Nibea</taxon>
    </lineage>
</organism>